<sequence length="363" mass="41197">MFQSSGQEDFLSRRCIWVNGPVIVGAGPSGLAVGAGLKAQGVPFIILERANCIASLWQNRTYDRLKLHLPKQFCQLPNFPFPEDFPEYPTKYQFITYLESYAKHFDITPHFNETVQSAKYETFGLWRVKPFQQAVLFPLKSSTFADGLWLPPAKMLRRWCQSLKVHVLPREIFGKSTFELAIEMMKWLPLWMVDKILLLLAWLILGNLKKYGLKRPCIGPLQLKNSQGKTPVLDIGALDKIRSGKIKVVPGIKRFSNGRVELVNGEKLEIDSVILATGYRSNVPSWLRENEFFSEDGIPKNPFPNGWKGKAGLYAVGFTRRGLSGASLDAISVALDIANSWKEETRQKKKTIAARHRRCISHF</sequence>
<proteinExistence type="inferred from homology"/>
<comment type="caution">
    <text evidence="11">The sequence shown here is derived from an EMBL/GenBank/DDBJ whole genome shotgun (WGS) entry which is preliminary data.</text>
</comment>
<protein>
    <recommendedName>
        <fullName evidence="9">indole-3-pyruvate monooxygenase</fullName>
        <ecNumber evidence="9">1.14.13.168</ecNumber>
    </recommendedName>
</protein>
<dbReference type="GO" id="GO:0103075">
    <property type="term" value="F:indole-3-pyruvate monooxygenase activity"/>
    <property type="evidence" value="ECO:0007669"/>
    <property type="project" value="UniProtKB-EC"/>
</dbReference>
<dbReference type="PANTHER" id="PTHR43539">
    <property type="entry name" value="FLAVIN-BINDING MONOOXYGENASE-LIKE PROTEIN (AFU_ORTHOLOGUE AFUA_4G09220)"/>
    <property type="match status" value="1"/>
</dbReference>
<evidence type="ECO:0000256" key="3">
    <source>
        <dbReference type="ARBA" id="ARBA00009183"/>
    </source>
</evidence>
<evidence type="ECO:0000313" key="12">
    <source>
        <dbReference type="Proteomes" id="UP000467840"/>
    </source>
</evidence>
<comment type="pathway">
    <text evidence="2">Plant hormone metabolism; auxin biosynthesis.</text>
</comment>
<keyword evidence="8" id="KW-0073">Auxin biosynthesis</keyword>
<dbReference type="InterPro" id="IPR050982">
    <property type="entry name" value="Auxin_biosynth/cation_transpt"/>
</dbReference>
<organism evidence="11 12">
    <name type="scientific">Hevea brasiliensis</name>
    <name type="common">Para rubber tree</name>
    <name type="synonym">Siphonia brasiliensis</name>
    <dbReference type="NCBI Taxonomy" id="3981"/>
    <lineage>
        <taxon>Eukaryota</taxon>
        <taxon>Viridiplantae</taxon>
        <taxon>Streptophyta</taxon>
        <taxon>Embryophyta</taxon>
        <taxon>Tracheophyta</taxon>
        <taxon>Spermatophyta</taxon>
        <taxon>Magnoliopsida</taxon>
        <taxon>eudicotyledons</taxon>
        <taxon>Gunneridae</taxon>
        <taxon>Pentapetalae</taxon>
        <taxon>rosids</taxon>
        <taxon>fabids</taxon>
        <taxon>Malpighiales</taxon>
        <taxon>Euphorbiaceae</taxon>
        <taxon>Crotonoideae</taxon>
        <taxon>Micrandreae</taxon>
        <taxon>Hevea</taxon>
    </lineage>
</organism>
<keyword evidence="12" id="KW-1185">Reference proteome</keyword>
<dbReference type="EC" id="1.14.13.168" evidence="9"/>
<dbReference type="Gene3D" id="3.50.50.60">
    <property type="entry name" value="FAD/NAD(P)-binding domain"/>
    <property type="match status" value="2"/>
</dbReference>
<gene>
    <name evidence="11" type="ORF">GH714_022053</name>
</gene>
<evidence type="ECO:0000256" key="1">
    <source>
        <dbReference type="ARBA" id="ARBA00001974"/>
    </source>
</evidence>
<comment type="catalytic activity">
    <reaction evidence="10">
        <text>indole-3-pyruvate + NADPH + O2 + H(+) = (indol-3-yl)acetate + CO2 + NADP(+) + H2O</text>
        <dbReference type="Rhea" id="RHEA:34331"/>
        <dbReference type="ChEBI" id="CHEBI:15377"/>
        <dbReference type="ChEBI" id="CHEBI:15378"/>
        <dbReference type="ChEBI" id="CHEBI:15379"/>
        <dbReference type="ChEBI" id="CHEBI:16526"/>
        <dbReference type="ChEBI" id="CHEBI:17640"/>
        <dbReference type="ChEBI" id="CHEBI:30854"/>
        <dbReference type="ChEBI" id="CHEBI:57783"/>
        <dbReference type="ChEBI" id="CHEBI:58349"/>
        <dbReference type="EC" id="1.14.13.168"/>
    </reaction>
</comment>
<evidence type="ECO:0000256" key="2">
    <source>
        <dbReference type="ARBA" id="ARBA00004814"/>
    </source>
</evidence>
<dbReference type="EMBL" id="JAAGAX010000005">
    <property type="protein sequence ID" value="KAF2314085.1"/>
    <property type="molecule type" value="Genomic_DNA"/>
</dbReference>
<dbReference type="GO" id="GO:0009851">
    <property type="term" value="P:auxin biosynthetic process"/>
    <property type="evidence" value="ECO:0007669"/>
    <property type="project" value="UniProtKB-KW"/>
</dbReference>
<evidence type="ECO:0000256" key="9">
    <source>
        <dbReference type="ARBA" id="ARBA00039148"/>
    </source>
</evidence>
<keyword evidence="5" id="KW-0274">FAD</keyword>
<keyword evidence="4" id="KW-0285">Flavoprotein</keyword>
<dbReference type="AlphaFoldDB" id="A0A6A6MNI0"/>
<dbReference type="SUPFAM" id="SSF51905">
    <property type="entry name" value="FAD/NAD(P)-binding domain"/>
    <property type="match status" value="2"/>
</dbReference>
<evidence type="ECO:0000256" key="4">
    <source>
        <dbReference type="ARBA" id="ARBA00022630"/>
    </source>
</evidence>
<accession>A0A6A6MNI0</accession>
<evidence type="ECO:0000313" key="11">
    <source>
        <dbReference type="EMBL" id="KAF2314085.1"/>
    </source>
</evidence>
<comment type="similarity">
    <text evidence="3">Belongs to the FMO family.</text>
</comment>
<dbReference type="Proteomes" id="UP000467840">
    <property type="component" value="Chromosome 15"/>
</dbReference>
<dbReference type="GO" id="GO:0050660">
    <property type="term" value="F:flavin adenine dinucleotide binding"/>
    <property type="evidence" value="ECO:0007669"/>
    <property type="project" value="TreeGrafter"/>
</dbReference>
<keyword evidence="6" id="KW-0521">NADP</keyword>
<evidence type="ECO:0000256" key="8">
    <source>
        <dbReference type="ARBA" id="ARBA00023070"/>
    </source>
</evidence>
<dbReference type="InterPro" id="IPR036188">
    <property type="entry name" value="FAD/NAD-bd_sf"/>
</dbReference>
<name>A0A6A6MNI0_HEVBR</name>
<dbReference type="PANTHER" id="PTHR43539:SF49">
    <property type="entry name" value="INDOLE-3-PYRUVATE MONOOXYGENASE YUCCA7-RELATED"/>
    <property type="match status" value="1"/>
</dbReference>
<reference evidence="11 12" key="1">
    <citation type="journal article" date="2020" name="Mol. Plant">
        <title>The Chromosome-Based Rubber Tree Genome Provides New Insights into Spurge Genome Evolution and Rubber Biosynthesis.</title>
        <authorList>
            <person name="Liu J."/>
            <person name="Shi C."/>
            <person name="Shi C.C."/>
            <person name="Li W."/>
            <person name="Zhang Q.J."/>
            <person name="Zhang Y."/>
            <person name="Li K."/>
            <person name="Lu H.F."/>
            <person name="Shi C."/>
            <person name="Zhu S.T."/>
            <person name="Xiao Z.Y."/>
            <person name="Nan H."/>
            <person name="Yue Y."/>
            <person name="Zhu X.G."/>
            <person name="Wu Y."/>
            <person name="Hong X.N."/>
            <person name="Fan G.Y."/>
            <person name="Tong Y."/>
            <person name="Zhang D."/>
            <person name="Mao C.L."/>
            <person name="Liu Y.L."/>
            <person name="Hao S.J."/>
            <person name="Liu W.Q."/>
            <person name="Lv M.Q."/>
            <person name="Zhang H.B."/>
            <person name="Liu Y."/>
            <person name="Hu-Tang G.R."/>
            <person name="Wang J.P."/>
            <person name="Wang J.H."/>
            <person name="Sun Y.H."/>
            <person name="Ni S.B."/>
            <person name="Chen W.B."/>
            <person name="Zhang X.C."/>
            <person name="Jiao Y.N."/>
            <person name="Eichler E.E."/>
            <person name="Li G.H."/>
            <person name="Liu X."/>
            <person name="Gao L.Z."/>
        </authorList>
    </citation>
    <scope>NUCLEOTIDE SEQUENCE [LARGE SCALE GENOMIC DNA]</scope>
    <source>
        <strain evidence="12">cv. GT1</strain>
        <tissue evidence="11">Leaf</tissue>
    </source>
</reference>
<keyword evidence="7" id="KW-0560">Oxidoreductase</keyword>
<evidence type="ECO:0000256" key="6">
    <source>
        <dbReference type="ARBA" id="ARBA00022857"/>
    </source>
</evidence>
<evidence type="ECO:0000256" key="10">
    <source>
        <dbReference type="ARBA" id="ARBA00047707"/>
    </source>
</evidence>
<evidence type="ECO:0000256" key="5">
    <source>
        <dbReference type="ARBA" id="ARBA00022827"/>
    </source>
</evidence>
<evidence type="ECO:0000256" key="7">
    <source>
        <dbReference type="ARBA" id="ARBA00023002"/>
    </source>
</evidence>
<dbReference type="Pfam" id="PF13738">
    <property type="entry name" value="Pyr_redox_3"/>
    <property type="match status" value="1"/>
</dbReference>
<comment type="cofactor">
    <cofactor evidence="1">
        <name>FAD</name>
        <dbReference type="ChEBI" id="CHEBI:57692"/>
    </cofactor>
</comment>